<keyword evidence="1" id="KW-1133">Transmembrane helix</keyword>
<dbReference type="WBParaSite" id="MBELARI_LOCUS10881">
    <property type="protein sequence ID" value="MBELARI_LOCUS10881"/>
    <property type="gene ID" value="MBELARI_LOCUS10881"/>
</dbReference>
<feature type="transmembrane region" description="Helical" evidence="1">
    <location>
        <begin position="519"/>
        <end position="542"/>
    </location>
</feature>
<dbReference type="Proteomes" id="UP000887575">
    <property type="component" value="Unassembled WGS sequence"/>
</dbReference>
<evidence type="ECO:0000313" key="4">
    <source>
        <dbReference type="WBParaSite" id="MBELARI_LOCUS10881"/>
    </source>
</evidence>
<accession>A0AAF3EAE7</accession>
<keyword evidence="3" id="KW-1185">Reference proteome</keyword>
<name>A0AAF3EAE7_9BILA</name>
<sequence>MPSRCWIFELLLIGVVYSLCPDTPRCIERIRELVAGPRTFWFGEHRRALCHHRNANPVECYSPPHLSAFHSLGSRLFRVRTYHSEYLRNLEIFPRITYRAAPGEYRACEHDFRVKNASIIEGDPDMAPVAPFLVRKKPEITWHGLDYDGNFTILMTDVGFGTLNYLVVDFPRVPTILKEYEGCDNFRPQPNPMALVVFRKPKKELIVPKGENFNLGDFMLQNDLADDLIGLSVVIVGADPYAIERQRMRGLADNCHSLIKKKVVRSPPSKLLSRLPLEEVSTWLSVGYDHPALDIKVCCQKVQHERERIMLDPLGDSIVSAFATFSPPSISSLKVPQTAYTNYHRTARTFVALMDELYTVLLLDAHTGKLHWMVVDLMTADLLDDASEKGNTKASYIHPAPADPAHCWPFVFLLLAQPRPLHSIDSFCINECEERNRFNFEEFKQLNGLRLSAFSWMNSCYDLSFAHYVLSRQALSISNATFAQERNARRSLNKALQGESQRVCQAFSVSPTQKCSISLTSLTTTFPIFSSILISILFLYLLF</sequence>
<keyword evidence="2" id="KW-0732">Signal</keyword>
<organism evidence="3 4">
    <name type="scientific">Mesorhabditis belari</name>
    <dbReference type="NCBI Taxonomy" id="2138241"/>
    <lineage>
        <taxon>Eukaryota</taxon>
        <taxon>Metazoa</taxon>
        <taxon>Ecdysozoa</taxon>
        <taxon>Nematoda</taxon>
        <taxon>Chromadorea</taxon>
        <taxon>Rhabditida</taxon>
        <taxon>Rhabditina</taxon>
        <taxon>Rhabditomorpha</taxon>
        <taxon>Rhabditoidea</taxon>
        <taxon>Rhabditidae</taxon>
        <taxon>Mesorhabditinae</taxon>
        <taxon>Mesorhabditis</taxon>
    </lineage>
</organism>
<dbReference type="SUPFAM" id="SSF49777">
    <property type="entry name" value="PEBP-like"/>
    <property type="match status" value="2"/>
</dbReference>
<protein>
    <submittedName>
        <fullName evidence="4">Uncharacterized protein</fullName>
    </submittedName>
</protein>
<evidence type="ECO:0000256" key="2">
    <source>
        <dbReference type="SAM" id="SignalP"/>
    </source>
</evidence>
<dbReference type="InterPro" id="IPR036610">
    <property type="entry name" value="PEBP-like_sf"/>
</dbReference>
<reference evidence="4" key="1">
    <citation type="submission" date="2024-02" db="UniProtKB">
        <authorList>
            <consortium name="WormBaseParasite"/>
        </authorList>
    </citation>
    <scope>IDENTIFICATION</scope>
</reference>
<keyword evidence="1" id="KW-0812">Transmembrane</keyword>
<evidence type="ECO:0000313" key="3">
    <source>
        <dbReference type="Proteomes" id="UP000887575"/>
    </source>
</evidence>
<dbReference type="AlphaFoldDB" id="A0AAF3EAE7"/>
<feature type="signal peptide" evidence="2">
    <location>
        <begin position="1"/>
        <end position="18"/>
    </location>
</feature>
<evidence type="ECO:0000256" key="1">
    <source>
        <dbReference type="SAM" id="Phobius"/>
    </source>
</evidence>
<proteinExistence type="predicted"/>
<dbReference type="Gene3D" id="3.90.280.10">
    <property type="entry name" value="PEBP-like"/>
    <property type="match status" value="1"/>
</dbReference>
<feature type="chain" id="PRO_5042241125" evidence="2">
    <location>
        <begin position="19"/>
        <end position="543"/>
    </location>
</feature>
<keyword evidence="1" id="KW-0472">Membrane</keyword>